<gene>
    <name evidence="2" type="ORF">QB898_11930</name>
</gene>
<comment type="caution">
    <text evidence="2">The sequence shown here is derived from an EMBL/GenBank/DDBJ whole genome shotgun (WGS) entry which is preliminary data.</text>
</comment>
<keyword evidence="1" id="KW-0812">Transmembrane</keyword>
<dbReference type="EMBL" id="JARVII010000034">
    <property type="protein sequence ID" value="MDG9700409.1"/>
    <property type="molecule type" value="Genomic_DNA"/>
</dbReference>
<dbReference type="AlphaFoldDB" id="A0AAW6RJQ5"/>
<proteinExistence type="predicted"/>
<keyword evidence="3" id="KW-1185">Reference proteome</keyword>
<keyword evidence="1" id="KW-1133">Transmembrane helix</keyword>
<keyword evidence="1" id="KW-0472">Membrane</keyword>
<evidence type="ECO:0000256" key="1">
    <source>
        <dbReference type="SAM" id="Phobius"/>
    </source>
</evidence>
<reference evidence="2 3" key="1">
    <citation type="submission" date="2023-04" db="EMBL/GenBank/DDBJ databases">
        <title>Ottowia paracancer sp. nov., isolated from human stomach.</title>
        <authorList>
            <person name="Song Y."/>
        </authorList>
    </citation>
    <scope>NUCLEOTIDE SEQUENCE [LARGE SCALE GENOMIC DNA]</scope>
    <source>
        <strain evidence="2 3">10c7w1</strain>
    </source>
</reference>
<feature type="transmembrane region" description="Helical" evidence="1">
    <location>
        <begin position="21"/>
        <end position="42"/>
    </location>
</feature>
<organism evidence="2 3">
    <name type="scientific">Ottowia cancrivicina</name>
    <dbReference type="NCBI Taxonomy" id="3040346"/>
    <lineage>
        <taxon>Bacteria</taxon>
        <taxon>Pseudomonadati</taxon>
        <taxon>Pseudomonadota</taxon>
        <taxon>Betaproteobacteria</taxon>
        <taxon>Burkholderiales</taxon>
        <taxon>Comamonadaceae</taxon>
        <taxon>Ottowia</taxon>
    </lineage>
</organism>
<feature type="transmembrane region" description="Helical" evidence="1">
    <location>
        <begin position="72"/>
        <end position="94"/>
    </location>
</feature>
<evidence type="ECO:0000313" key="2">
    <source>
        <dbReference type="EMBL" id="MDG9700409.1"/>
    </source>
</evidence>
<dbReference type="Proteomes" id="UP001237156">
    <property type="component" value="Unassembled WGS sequence"/>
</dbReference>
<sequence length="214" mass="22908">MSAPAARQPAAPRTPEQDRAAWRALIWTAAPVIATLALRASLQGHAGEAMQGPHGALQPLREAAQAASAGQALWLASRPFILSAAALLALWLAGRQALRRCGWQRLRPAALALWLLLWLAAAAWLVASHLNRTGRSAQPAQIAQVLLVREIAPSSRGPGGAEVYVQTGPGAPALRVLAEGRAMSDFPQNSAVTLRPWRGRWWGRWATVERAGEN</sequence>
<dbReference type="RefSeq" id="WP_279525134.1">
    <property type="nucleotide sequence ID" value="NZ_JARVII010000034.1"/>
</dbReference>
<name>A0AAW6RJQ5_9BURK</name>
<accession>A0AAW6RJQ5</accession>
<evidence type="ECO:0008006" key="4">
    <source>
        <dbReference type="Google" id="ProtNLM"/>
    </source>
</evidence>
<protein>
    <recommendedName>
        <fullName evidence="4">SH3 domain-containing protein</fullName>
    </recommendedName>
</protein>
<evidence type="ECO:0000313" key="3">
    <source>
        <dbReference type="Proteomes" id="UP001237156"/>
    </source>
</evidence>
<feature type="transmembrane region" description="Helical" evidence="1">
    <location>
        <begin position="106"/>
        <end position="127"/>
    </location>
</feature>